<comment type="caution">
    <text evidence="1">The sequence shown here is derived from an EMBL/GenBank/DDBJ whole genome shotgun (WGS) entry which is preliminary data.</text>
</comment>
<evidence type="ECO:0000313" key="2">
    <source>
        <dbReference type="Proteomes" id="UP000193920"/>
    </source>
</evidence>
<dbReference type="AlphaFoldDB" id="A0A1Y2D5C6"/>
<sequence length="100" mass="11870">MEIQFNRTNIKKNIATFKLINSSIGDNTEFVFVNLVLYIRKFYELHSDETKVFISFQCFNKTNNEYTFEKELNPGTKELIENGEAIFGFYIRVYNNTVLF</sequence>
<protein>
    <submittedName>
        <fullName evidence="1">Uncharacterized protein</fullName>
    </submittedName>
</protein>
<accession>A0A1Y2D5C6</accession>
<reference evidence="1 2" key="1">
    <citation type="submission" date="2016-08" db="EMBL/GenBank/DDBJ databases">
        <title>A Parts List for Fungal Cellulosomes Revealed by Comparative Genomics.</title>
        <authorList>
            <consortium name="DOE Joint Genome Institute"/>
            <person name="Haitjema C.H."/>
            <person name="Gilmore S.P."/>
            <person name="Henske J.K."/>
            <person name="Solomon K.V."/>
            <person name="De Groot R."/>
            <person name="Kuo A."/>
            <person name="Mondo S.J."/>
            <person name="Salamov A.A."/>
            <person name="Labutti K."/>
            <person name="Zhao Z."/>
            <person name="Chiniquy J."/>
            <person name="Barry K."/>
            <person name="Brewer H.M."/>
            <person name="Purvine S.O."/>
            <person name="Wright A.T."/>
            <person name="Boxma B."/>
            <person name="Van Alen T."/>
            <person name="Hackstein J.H."/>
            <person name="Baker S.E."/>
            <person name="Grigoriev I.V."/>
            <person name="O'Malley M.A."/>
        </authorList>
    </citation>
    <scope>NUCLEOTIDE SEQUENCE [LARGE SCALE GENOMIC DNA]</scope>
    <source>
        <strain evidence="1 2">G1</strain>
    </source>
</reference>
<organism evidence="1 2">
    <name type="scientific">Neocallimastix californiae</name>
    <dbReference type="NCBI Taxonomy" id="1754190"/>
    <lineage>
        <taxon>Eukaryota</taxon>
        <taxon>Fungi</taxon>
        <taxon>Fungi incertae sedis</taxon>
        <taxon>Chytridiomycota</taxon>
        <taxon>Chytridiomycota incertae sedis</taxon>
        <taxon>Neocallimastigomycetes</taxon>
        <taxon>Neocallimastigales</taxon>
        <taxon>Neocallimastigaceae</taxon>
        <taxon>Neocallimastix</taxon>
    </lineage>
</organism>
<proteinExistence type="predicted"/>
<dbReference type="EMBL" id="MCOG01000086">
    <property type="protein sequence ID" value="ORY54344.1"/>
    <property type="molecule type" value="Genomic_DNA"/>
</dbReference>
<name>A0A1Y2D5C6_9FUNG</name>
<keyword evidence="2" id="KW-1185">Reference proteome</keyword>
<evidence type="ECO:0000313" key="1">
    <source>
        <dbReference type="EMBL" id="ORY54344.1"/>
    </source>
</evidence>
<gene>
    <name evidence="1" type="ORF">LY90DRAFT_277842</name>
</gene>
<dbReference type="Proteomes" id="UP000193920">
    <property type="component" value="Unassembled WGS sequence"/>
</dbReference>